<feature type="chain" id="PRO_5020387819" description="Peptidase M13 C-terminal domain-containing protein" evidence="2">
    <location>
        <begin position="16"/>
        <end position="589"/>
    </location>
</feature>
<comment type="caution">
    <text evidence="4">The sequence shown here is derived from an EMBL/GenBank/DDBJ whole genome shotgun (WGS) entry which is preliminary data.</text>
</comment>
<keyword evidence="5" id="KW-1185">Reference proteome</keyword>
<dbReference type="OrthoDB" id="10532762at2759"/>
<dbReference type="Gene3D" id="3.40.390.10">
    <property type="entry name" value="Collagenase (Catalytic Domain)"/>
    <property type="match status" value="1"/>
</dbReference>
<evidence type="ECO:0000313" key="4">
    <source>
        <dbReference type="EMBL" id="TKR93090.1"/>
    </source>
</evidence>
<dbReference type="SUPFAM" id="SSF55486">
    <property type="entry name" value="Metalloproteases ('zincins'), catalytic domain"/>
    <property type="match status" value="1"/>
</dbReference>
<name>A0A4U5PA89_STECR</name>
<dbReference type="GO" id="GO:0005886">
    <property type="term" value="C:plasma membrane"/>
    <property type="evidence" value="ECO:0007669"/>
    <property type="project" value="TreeGrafter"/>
</dbReference>
<feature type="signal peptide" evidence="2">
    <location>
        <begin position="1"/>
        <end position="15"/>
    </location>
</feature>
<protein>
    <recommendedName>
        <fullName evidence="3">Peptidase M13 C-terminal domain-containing protein</fullName>
    </recommendedName>
</protein>
<reference evidence="4 5" key="1">
    <citation type="journal article" date="2015" name="Genome Biol.">
        <title>Comparative genomics of Steinernema reveals deeply conserved gene regulatory networks.</title>
        <authorList>
            <person name="Dillman A.R."/>
            <person name="Macchietto M."/>
            <person name="Porter C.F."/>
            <person name="Rogers A."/>
            <person name="Williams B."/>
            <person name="Antoshechkin I."/>
            <person name="Lee M.M."/>
            <person name="Goodwin Z."/>
            <person name="Lu X."/>
            <person name="Lewis E.E."/>
            <person name="Goodrich-Blair H."/>
            <person name="Stock S.P."/>
            <person name="Adams B.J."/>
            <person name="Sternberg P.W."/>
            <person name="Mortazavi A."/>
        </authorList>
    </citation>
    <scope>NUCLEOTIDE SEQUENCE [LARGE SCALE GENOMIC DNA]</scope>
    <source>
        <strain evidence="4 5">ALL</strain>
    </source>
</reference>
<gene>
    <name evidence="4" type="ORF">L596_007615</name>
</gene>
<dbReference type="InterPro" id="IPR000718">
    <property type="entry name" value="Peptidase_M13"/>
</dbReference>
<dbReference type="InterPro" id="IPR024079">
    <property type="entry name" value="MetalloPept_cat_dom_sf"/>
</dbReference>
<dbReference type="Pfam" id="PF01431">
    <property type="entry name" value="Peptidase_M13"/>
    <property type="match status" value="1"/>
</dbReference>
<organism evidence="4 5">
    <name type="scientific">Steinernema carpocapsae</name>
    <name type="common">Entomopathogenic nematode</name>
    <dbReference type="NCBI Taxonomy" id="34508"/>
    <lineage>
        <taxon>Eukaryota</taxon>
        <taxon>Metazoa</taxon>
        <taxon>Ecdysozoa</taxon>
        <taxon>Nematoda</taxon>
        <taxon>Chromadorea</taxon>
        <taxon>Rhabditida</taxon>
        <taxon>Tylenchina</taxon>
        <taxon>Panagrolaimomorpha</taxon>
        <taxon>Strongyloidoidea</taxon>
        <taxon>Steinernematidae</taxon>
        <taxon>Steinernema</taxon>
    </lineage>
</organism>
<dbReference type="STRING" id="34508.A0A4U5PA89"/>
<evidence type="ECO:0000256" key="2">
    <source>
        <dbReference type="SAM" id="SignalP"/>
    </source>
</evidence>
<dbReference type="EMBL" id="AZBU02000002">
    <property type="protein sequence ID" value="TKR93090.1"/>
    <property type="molecule type" value="Genomic_DNA"/>
</dbReference>
<feature type="domain" description="Peptidase M13 C-terminal" evidence="3">
    <location>
        <begin position="383"/>
        <end position="580"/>
    </location>
</feature>
<proteinExistence type="predicted"/>
<evidence type="ECO:0000259" key="3">
    <source>
        <dbReference type="Pfam" id="PF01431"/>
    </source>
</evidence>
<evidence type="ECO:0000313" key="5">
    <source>
        <dbReference type="Proteomes" id="UP000298663"/>
    </source>
</evidence>
<keyword evidence="2" id="KW-0732">Signal</keyword>
<feature type="compositionally biased region" description="Basic residues" evidence="1">
    <location>
        <begin position="493"/>
        <end position="506"/>
    </location>
</feature>
<feature type="region of interest" description="Disordered" evidence="1">
    <location>
        <begin position="488"/>
        <end position="509"/>
    </location>
</feature>
<dbReference type="AlphaFoldDB" id="A0A4U5PA89"/>
<dbReference type="InterPro" id="IPR018497">
    <property type="entry name" value="Peptidase_M13_C"/>
</dbReference>
<reference evidence="4 5" key="2">
    <citation type="journal article" date="2019" name="G3 (Bethesda)">
        <title>Hybrid Assembly of the Genome of the Entomopathogenic Nematode Steinernema carpocapsae Identifies the X-Chromosome.</title>
        <authorList>
            <person name="Serra L."/>
            <person name="Macchietto M."/>
            <person name="Macias-Munoz A."/>
            <person name="McGill C.J."/>
            <person name="Rodriguez I.M."/>
            <person name="Rodriguez B."/>
            <person name="Murad R."/>
            <person name="Mortazavi A."/>
        </authorList>
    </citation>
    <scope>NUCLEOTIDE SEQUENCE [LARGE SCALE GENOMIC DNA]</scope>
    <source>
        <strain evidence="4 5">ALL</strain>
    </source>
</reference>
<sequence>MTLLYLLLFLPAIKASVPFVFRQKFSAEFGVCEDFLQHVCNLKENKPEDFLRNNELSGFQKAIEEPFFESDDVGLNRIRNLYYVEEEHNRLWKMGNETGVIVAKNESDILVKFVQEGGMTTIQITTKSEPEASSRHCVITACPSFIQGIVRGFKMAEGPEDKLSPLAVVQLSDKIEIPKIELDEQTKKDISRKLLRDNGFQMYVNVIVVKLAVKNGIHLTPEGREKLQNMTREITQAIIQKIQVSTSISTSVQNIFKALKWLENRDEIVTFYKNIEFTFDIPQQFIDRPELIDEQLAFFEKMVQDYYQKALQKKGACDTTCQKGVLSTLYLLAFERYNQDHPDNLGYLIPPGERLPTTLVGFGGRNKGTSVLLYPETVQIMNDPSVPEGLLYGTVGYILAHELFHSIGFNEAETAHMRELAADPRFKSAAECYAEHYSSLLVYNKSTTLPLEVKVDGKQKIDEGYADIEGARLLYGILKEKMLRAAPTEKKEKKMKKREAKKAKKDKKTEAKSVEVDELKWFFYGVGSTWCPNFATQDPLTTLEKSHPAFIVRTNALLKQIPEFAKHFGCGKNDKMFQSKNICNAFPKK</sequence>
<evidence type="ECO:0000256" key="1">
    <source>
        <dbReference type="SAM" id="MobiDB-lite"/>
    </source>
</evidence>
<dbReference type="PROSITE" id="PS51885">
    <property type="entry name" value="NEPRILYSIN"/>
    <property type="match status" value="1"/>
</dbReference>
<accession>A0A4U5PA89</accession>
<dbReference type="PANTHER" id="PTHR11733:SF208">
    <property type="entry name" value="PEPTIDASE M13 C-TERMINAL DOMAIN-CONTAINING PROTEIN"/>
    <property type="match status" value="1"/>
</dbReference>
<dbReference type="GO" id="GO:0016485">
    <property type="term" value="P:protein processing"/>
    <property type="evidence" value="ECO:0007669"/>
    <property type="project" value="TreeGrafter"/>
</dbReference>
<dbReference type="Proteomes" id="UP000298663">
    <property type="component" value="Unassembled WGS sequence"/>
</dbReference>
<dbReference type="PANTHER" id="PTHR11733">
    <property type="entry name" value="ZINC METALLOPROTEASE FAMILY M13 NEPRILYSIN-RELATED"/>
    <property type="match status" value="1"/>
</dbReference>
<dbReference type="GO" id="GO:0004222">
    <property type="term" value="F:metalloendopeptidase activity"/>
    <property type="evidence" value="ECO:0007669"/>
    <property type="project" value="InterPro"/>
</dbReference>